<feature type="non-terminal residue" evidence="10">
    <location>
        <position position="1"/>
    </location>
</feature>
<dbReference type="InterPro" id="IPR000719">
    <property type="entry name" value="Prot_kinase_dom"/>
</dbReference>
<evidence type="ECO:0000256" key="6">
    <source>
        <dbReference type="PROSITE-ProRule" id="PRU10141"/>
    </source>
</evidence>
<keyword evidence="3 6" id="KW-0547">Nucleotide-binding</keyword>
<reference evidence="10" key="1">
    <citation type="submission" date="2021-02" db="EMBL/GenBank/DDBJ databases">
        <authorList>
            <person name="Nowell W R."/>
        </authorList>
    </citation>
    <scope>NUCLEOTIDE SEQUENCE</scope>
</reference>
<dbReference type="GO" id="GO:0005524">
    <property type="term" value="F:ATP binding"/>
    <property type="evidence" value="ECO:0007669"/>
    <property type="project" value="UniProtKB-UniRule"/>
</dbReference>
<name>A0A8S3IAN7_9BILA</name>
<evidence type="ECO:0000313" key="11">
    <source>
        <dbReference type="Proteomes" id="UP000681720"/>
    </source>
</evidence>
<dbReference type="EMBL" id="CAJOBH010241264">
    <property type="protein sequence ID" value="CAF5110164.1"/>
    <property type="molecule type" value="Genomic_DNA"/>
</dbReference>
<sequence>MVFDRDPHEQRTALGQGTYGKVYVAHDRYTWKKFAVKEIPMRNPVYTDVLENEIKILSTLSHKNIVTYYGSA</sequence>
<evidence type="ECO:0000313" key="9">
    <source>
        <dbReference type="EMBL" id="CAF5193970.1"/>
    </source>
</evidence>
<dbReference type="Proteomes" id="UP000676336">
    <property type="component" value="Unassembled WGS sequence"/>
</dbReference>
<evidence type="ECO:0000313" key="8">
    <source>
        <dbReference type="EMBL" id="CAF5110164.1"/>
    </source>
</evidence>
<keyword evidence="1" id="KW-0723">Serine/threonine-protein kinase</keyword>
<dbReference type="GO" id="GO:0004674">
    <property type="term" value="F:protein serine/threonine kinase activity"/>
    <property type="evidence" value="ECO:0007669"/>
    <property type="project" value="UniProtKB-KW"/>
</dbReference>
<feature type="domain" description="Protein kinase" evidence="7">
    <location>
        <begin position="8"/>
        <end position="72"/>
    </location>
</feature>
<dbReference type="Pfam" id="PF00069">
    <property type="entry name" value="Pkinase"/>
    <property type="match status" value="1"/>
</dbReference>
<dbReference type="GO" id="GO:0035556">
    <property type="term" value="P:intracellular signal transduction"/>
    <property type="evidence" value="ECO:0007669"/>
    <property type="project" value="UniProtKB-ARBA"/>
</dbReference>
<dbReference type="InterPro" id="IPR017441">
    <property type="entry name" value="Protein_kinase_ATP_BS"/>
</dbReference>
<keyword evidence="4" id="KW-0418">Kinase</keyword>
<proteinExistence type="predicted"/>
<protein>
    <recommendedName>
        <fullName evidence="7">Protein kinase domain-containing protein</fullName>
    </recommendedName>
</protein>
<dbReference type="Gene3D" id="3.30.200.20">
    <property type="entry name" value="Phosphorylase Kinase, domain 1"/>
    <property type="match status" value="1"/>
</dbReference>
<dbReference type="PROSITE" id="PS50011">
    <property type="entry name" value="PROTEIN_KINASE_DOM"/>
    <property type="match status" value="1"/>
</dbReference>
<dbReference type="PANTHER" id="PTHR11584">
    <property type="entry name" value="SERINE/THREONINE PROTEIN KINASE"/>
    <property type="match status" value="1"/>
</dbReference>
<accession>A0A8S3IAN7</accession>
<dbReference type="Proteomes" id="UP000681967">
    <property type="component" value="Unassembled WGS sequence"/>
</dbReference>
<comment type="caution">
    <text evidence="10">The sequence shown here is derived from an EMBL/GenBank/DDBJ whole genome shotgun (WGS) entry which is preliminary data.</text>
</comment>
<evidence type="ECO:0000313" key="10">
    <source>
        <dbReference type="EMBL" id="CAF5195455.1"/>
    </source>
</evidence>
<evidence type="ECO:0000256" key="5">
    <source>
        <dbReference type="ARBA" id="ARBA00022840"/>
    </source>
</evidence>
<dbReference type="PANTHER" id="PTHR11584:SF394">
    <property type="entry name" value="APOPTOTIC SIGNAL-REGULATING KINASE 1, ISOFORM C"/>
    <property type="match status" value="1"/>
</dbReference>
<evidence type="ECO:0000256" key="3">
    <source>
        <dbReference type="ARBA" id="ARBA00022741"/>
    </source>
</evidence>
<dbReference type="PROSITE" id="PS00107">
    <property type="entry name" value="PROTEIN_KINASE_ATP"/>
    <property type="match status" value="1"/>
</dbReference>
<dbReference type="AlphaFoldDB" id="A0A8S3IAN7"/>
<evidence type="ECO:0000256" key="4">
    <source>
        <dbReference type="ARBA" id="ARBA00022777"/>
    </source>
</evidence>
<evidence type="ECO:0000259" key="7">
    <source>
        <dbReference type="PROSITE" id="PS50011"/>
    </source>
</evidence>
<dbReference type="EMBL" id="CAJOBJ010341392">
    <property type="protein sequence ID" value="CAF5195455.1"/>
    <property type="molecule type" value="Genomic_DNA"/>
</dbReference>
<dbReference type="EMBL" id="CAJOBI010327521">
    <property type="protein sequence ID" value="CAF5193970.1"/>
    <property type="molecule type" value="Genomic_DNA"/>
</dbReference>
<gene>
    <name evidence="8" type="ORF">BYL167_LOCUS65574</name>
    <name evidence="10" type="ORF">GIL414_LOCUS74686</name>
    <name evidence="9" type="ORF">SMN809_LOCUS73268</name>
</gene>
<keyword evidence="5 6" id="KW-0067">ATP-binding</keyword>
<evidence type="ECO:0000256" key="1">
    <source>
        <dbReference type="ARBA" id="ARBA00022527"/>
    </source>
</evidence>
<dbReference type="InterPro" id="IPR011009">
    <property type="entry name" value="Kinase-like_dom_sf"/>
</dbReference>
<organism evidence="10 11">
    <name type="scientific">Rotaria magnacalcarata</name>
    <dbReference type="NCBI Taxonomy" id="392030"/>
    <lineage>
        <taxon>Eukaryota</taxon>
        <taxon>Metazoa</taxon>
        <taxon>Spiralia</taxon>
        <taxon>Gnathifera</taxon>
        <taxon>Rotifera</taxon>
        <taxon>Eurotatoria</taxon>
        <taxon>Bdelloidea</taxon>
        <taxon>Philodinida</taxon>
        <taxon>Philodinidae</taxon>
        <taxon>Rotaria</taxon>
    </lineage>
</organism>
<dbReference type="Proteomes" id="UP000681720">
    <property type="component" value="Unassembled WGS sequence"/>
</dbReference>
<dbReference type="SUPFAM" id="SSF56112">
    <property type="entry name" value="Protein kinase-like (PK-like)"/>
    <property type="match status" value="1"/>
</dbReference>
<feature type="binding site" evidence="6">
    <location>
        <position position="37"/>
    </location>
    <ligand>
        <name>ATP</name>
        <dbReference type="ChEBI" id="CHEBI:30616"/>
    </ligand>
</feature>
<evidence type="ECO:0000256" key="2">
    <source>
        <dbReference type="ARBA" id="ARBA00022679"/>
    </source>
</evidence>
<keyword evidence="2" id="KW-0808">Transferase</keyword>